<reference evidence="1 2" key="1">
    <citation type="submission" date="2016-10" db="EMBL/GenBank/DDBJ databases">
        <authorList>
            <person name="de Groot N.N."/>
        </authorList>
    </citation>
    <scope>NUCLEOTIDE SEQUENCE [LARGE SCALE GENOMIC DNA]</scope>
    <source>
        <strain evidence="1 2">ASO4-2</strain>
    </source>
</reference>
<evidence type="ECO:0000313" key="1">
    <source>
        <dbReference type="EMBL" id="SDB57417.1"/>
    </source>
</evidence>
<dbReference type="AlphaFoldDB" id="A0A1G6EJ08"/>
<gene>
    <name evidence="1" type="ORF">SAMN05660653_02893</name>
</gene>
<name>A0A1G6EJ08_9BACT</name>
<accession>A0A1G6EJ08</accession>
<proteinExistence type="predicted"/>
<dbReference type="Proteomes" id="UP000198771">
    <property type="component" value="Unassembled WGS sequence"/>
</dbReference>
<dbReference type="RefSeq" id="WP_139163021.1">
    <property type="nucleotide sequence ID" value="NZ_FMXO01000018.1"/>
</dbReference>
<organism evidence="1 2">
    <name type="scientific">Desulfonatronum thiosulfatophilum</name>
    <dbReference type="NCBI Taxonomy" id="617002"/>
    <lineage>
        <taxon>Bacteria</taxon>
        <taxon>Pseudomonadati</taxon>
        <taxon>Thermodesulfobacteriota</taxon>
        <taxon>Desulfovibrionia</taxon>
        <taxon>Desulfovibrionales</taxon>
        <taxon>Desulfonatronaceae</taxon>
        <taxon>Desulfonatronum</taxon>
    </lineage>
</organism>
<dbReference type="EMBL" id="FMXO01000018">
    <property type="protein sequence ID" value="SDB57417.1"/>
    <property type="molecule type" value="Genomic_DNA"/>
</dbReference>
<protein>
    <submittedName>
        <fullName evidence="1">Uncharacterized protein</fullName>
    </submittedName>
</protein>
<evidence type="ECO:0000313" key="2">
    <source>
        <dbReference type="Proteomes" id="UP000198771"/>
    </source>
</evidence>
<dbReference type="OrthoDB" id="5459532at2"/>
<sequence length="74" mass="7724">MRVDFSGAGALAGAMNSQKFGAAVVSKTMDYTNSGKSSQSSKGGMSEMNQGYDFAKDILSTYTQSQGVIVNIVT</sequence>
<keyword evidence="2" id="KW-1185">Reference proteome</keyword>